<reference evidence="1 2" key="1">
    <citation type="submission" date="2019-06" db="EMBL/GenBank/DDBJ databases">
        <title>Paenimaribius caenipelagi gen. nov., sp. nov., isolated from a tidal flat.</title>
        <authorList>
            <person name="Yoon J.-H."/>
        </authorList>
    </citation>
    <scope>NUCLEOTIDE SEQUENCE [LARGE SCALE GENOMIC DNA]</scope>
    <source>
        <strain evidence="1 2">JBTF-M29</strain>
    </source>
</reference>
<sequence length="271" mass="29380">MSAAGVLSEMIALGAKTSAASFRTRNGYDGLIRAGLIRESGVVSSLGCEECSLPHDAEIVFEAGLYGYHCPELGFVPVERSEVLAVQVNLPVLVEQFAELFGCKRRKTDPIHEATWRIGALETPQGDVTLYLHPRLIHDRDARALTDALSREARSAWRLIVTAEGTLSLSDVTTVALRDLIEIDAGTGALRAIAQPAVLCGVPELRRGGKPNRYRADVERLIRARIKSDEALPGRNEEAKAIRAAFETAHPGRSTPSLATVKAYLTKIRTG</sequence>
<gene>
    <name evidence="1" type="ORF">FEV53_19235</name>
</gene>
<name>A0A547PJE5_9RHOB</name>
<keyword evidence="2" id="KW-1185">Reference proteome</keyword>
<dbReference type="EMBL" id="VFSV01000081">
    <property type="protein sequence ID" value="TRD14285.1"/>
    <property type="molecule type" value="Genomic_DNA"/>
</dbReference>
<organism evidence="1 2">
    <name type="scientific">Palleronia caenipelagi</name>
    <dbReference type="NCBI Taxonomy" id="2489174"/>
    <lineage>
        <taxon>Bacteria</taxon>
        <taxon>Pseudomonadati</taxon>
        <taxon>Pseudomonadota</taxon>
        <taxon>Alphaproteobacteria</taxon>
        <taxon>Rhodobacterales</taxon>
        <taxon>Roseobacteraceae</taxon>
        <taxon>Palleronia</taxon>
    </lineage>
</organism>
<dbReference type="OrthoDB" id="7841282at2"/>
<protein>
    <submittedName>
        <fullName evidence="1">Uncharacterized protein</fullName>
    </submittedName>
</protein>
<proteinExistence type="predicted"/>
<dbReference type="RefSeq" id="WP_142836293.1">
    <property type="nucleotide sequence ID" value="NZ_VFSV01000081.1"/>
</dbReference>
<evidence type="ECO:0000313" key="1">
    <source>
        <dbReference type="EMBL" id="TRD14285.1"/>
    </source>
</evidence>
<evidence type="ECO:0000313" key="2">
    <source>
        <dbReference type="Proteomes" id="UP000318590"/>
    </source>
</evidence>
<dbReference type="Proteomes" id="UP000318590">
    <property type="component" value="Unassembled WGS sequence"/>
</dbReference>
<comment type="caution">
    <text evidence="1">The sequence shown here is derived from an EMBL/GenBank/DDBJ whole genome shotgun (WGS) entry which is preliminary data.</text>
</comment>
<dbReference type="AlphaFoldDB" id="A0A547PJE5"/>
<accession>A0A547PJE5</accession>